<keyword evidence="1" id="KW-1133">Transmembrane helix</keyword>
<feature type="transmembrane region" description="Helical" evidence="1">
    <location>
        <begin position="63"/>
        <end position="85"/>
    </location>
</feature>
<feature type="transmembrane region" description="Helical" evidence="1">
    <location>
        <begin position="20"/>
        <end position="43"/>
    </location>
</feature>
<dbReference type="Proteomes" id="UP000789759">
    <property type="component" value="Unassembled WGS sequence"/>
</dbReference>
<evidence type="ECO:0000313" key="2">
    <source>
        <dbReference type="EMBL" id="CAG8743695.1"/>
    </source>
</evidence>
<name>A0A9N9NM86_9GLOM</name>
<feature type="non-terminal residue" evidence="2">
    <location>
        <position position="1"/>
    </location>
</feature>
<dbReference type="OrthoDB" id="2282679at2759"/>
<reference evidence="2" key="1">
    <citation type="submission" date="2021-06" db="EMBL/GenBank/DDBJ databases">
        <authorList>
            <person name="Kallberg Y."/>
            <person name="Tangrot J."/>
            <person name="Rosling A."/>
        </authorList>
    </citation>
    <scope>NUCLEOTIDE SEQUENCE</scope>
    <source>
        <strain evidence="2">FL966</strain>
    </source>
</reference>
<keyword evidence="1" id="KW-0472">Membrane</keyword>
<dbReference type="EMBL" id="CAJVQA010016544">
    <property type="protein sequence ID" value="CAG8743695.1"/>
    <property type="molecule type" value="Genomic_DNA"/>
</dbReference>
<keyword evidence="3" id="KW-1185">Reference proteome</keyword>
<dbReference type="AlphaFoldDB" id="A0A9N9NM86"/>
<evidence type="ECO:0000313" key="3">
    <source>
        <dbReference type="Proteomes" id="UP000789759"/>
    </source>
</evidence>
<proteinExistence type="predicted"/>
<feature type="transmembrane region" description="Helical" evidence="1">
    <location>
        <begin position="111"/>
        <end position="131"/>
    </location>
</feature>
<evidence type="ECO:0000256" key="1">
    <source>
        <dbReference type="SAM" id="Phobius"/>
    </source>
</evidence>
<sequence length="172" mass="19973">MFYGHYCGAWFVKIIEPTIPILALMNAVQFIDVLYTLFVLFHIEEAKIRPSFTIKEEVVYAPYLHSLLGTKAAFLFCLLVLSHWLEDLVVHDKDLLLFTFDNSKEKYGFDLYKSFLLSQSLEFGLLFFSYYHYLKNTKIDSTNPASFWVKWGSIVVAVDFVISHSTSYITPP</sequence>
<comment type="caution">
    <text evidence="2">The sequence shown here is derived from an EMBL/GenBank/DDBJ whole genome shotgun (WGS) entry which is preliminary data.</text>
</comment>
<protein>
    <submittedName>
        <fullName evidence="2">4288_t:CDS:1</fullName>
    </submittedName>
</protein>
<keyword evidence="1" id="KW-0812">Transmembrane</keyword>
<gene>
    <name evidence="2" type="ORF">CPELLU_LOCUS14237</name>
</gene>
<organism evidence="2 3">
    <name type="scientific">Cetraspora pellucida</name>
    <dbReference type="NCBI Taxonomy" id="1433469"/>
    <lineage>
        <taxon>Eukaryota</taxon>
        <taxon>Fungi</taxon>
        <taxon>Fungi incertae sedis</taxon>
        <taxon>Mucoromycota</taxon>
        <taxon>Glomeromycotina</taxon>
        <taxon>Glomeromycetes</taxon>
        <taxon>Diversisporales</taxon>
        <taxon>Gigasporaceae</taxon>
        <taxon>Cetraspora</taxon>
    </lineage>
</organism>
<accession>A0A9N9NM86</accession>